<protein>
    <submittedName>
        <fullName evidence="2">Uncharacterized protein</fullName>
    </submittedName>
</protein>
<keyword evidence="1" id="KW-0472">Membrane</keyword>
<evidence type="ECO:0000313" key="2">
    <source>
        <dbReference type="EMBL" id="MDT2738248.1"/>
    </source>
</evidence>
<gene>
    <name evidence="2" type="ORF">P7H00_14170</name>
</gene>
<name>A0AAE4I3J1_9ENTE</name>
<dbReference type="AlphaFoldDB" id="A0AAE4I3J1"/>
<organism evidence="2 3">
    <name type="scientific">Enterococcus pseudoavium</name>
    <dbReference type="NCBI Taxonomy" id="44007"/>
    <lineage>
        <taxon>Bacteria</taxon>
        <taxon>Bacillati</taxon>
        <taxon>Bacillota</taxon>
        <taxon>Bacilli</taxon>
        <taxon>Lactobacillales</taxon>
        <taxon>Enterococcaceae</taxon>
        <taxon>Enterococcus</taxon>
    </lineage>
</organism>
<comment type="caution">
    <text evidence="2">The sequence shown here is derived from an EMBL/GenBank/DDBJ whole genome shotgun (WGS) entry which is preliminary data.</text>
</comment>
<proteinExistence type="predicted"/>
<evidence type="ECO:0000313" key="3">
    <source>
        <dbReference type="Proteomes" id="UP001180842"/>
    </source>
</evidence>
<accession>A0AAE4I3J1</accession>
<dbReference type="RefSeq" id="WP_311797614.1">
    <property type="nucleotide sequence ID" value="NZ_JARQAI010000041.1"/>
</dbReference>
<reference evidence="2" key="1">
    <citation type="submission" date="2023-03" db="EMBL/GenBank/DDBJ databases">
        <authorList>
            <person name="Shen W."/>
            <person name="Cai J."/>
        </authorList>
    </citation>
    <scope>NUCLEOTIDE SEQUENCE</scope>
    <source>
        <strain evidence="2">P69-2</strain>
    </source>
</reference>
<keyword evidence="1" id="KW-1133">Transmembrane helix</keyword>
<dbReference type="Proteomes" id="UP001180842">
    <property type="component" value="Unassembled WGS sequence"/>
</dbReference>
<evidence type="ECO:0000256" key="1">
    <source>
        <dbReference type="SAM" id="Phobius"/>
    </source>
</evidence>
<sequence>MRKDFEYVPTVPVELAQKLATYKATKVIFTGAMIGIATIGYWPIALTLIPVSFIANKIVKKVLGL</sequence>
<feature type="transmembrane region" description="Helical" evidence="1">
    <location>
        <begin position="27"/>
        <end position="55"/>
    </location>
</feature>
<keyword evidence="1" id="KW-0812">Transmembrane</keyword>
<dbReference type="EMBL" id="JARQAI010000041">
    <property type="protein sequence ID" value="MDT2738248.1"/>
    <property type="molecule type" value="Genomic_DNA"/>
</dbReference>